<reference evidence="2" key="1">
    <citation type="submission" date="2017-06" db="EMBL/GenBank/DDBJ databases">
        <authorList>
            <person name="Varghese N."/>
            <person name="Submissions S."/>
        </authorList>
    </citation>
    <scope>NUCLEOTIDE SEQUENCE [LARGE SCALE GENOMIC DNA]</scope>
    <source>
        <strain evidence="2">DSM 28041</strain>
    </source>
</reference>
<evidence type="ECO:0000313" key="1">
    <source>
        <dbReference type="EMBL" id="SNR87447.1"/>
    </source>
</evidence>
<protein>
    <submittedName>
        <fullName evidence="1">Uncharacterized protein</fullName>
    </submittedName>
</protein>
<evidence type="ECO:0000313" key="2">
    <source>
        <dbReference type="Proteomes" id="UP000198310"/>
    </source>
</evidence>
<dbReference type="AlphaFoldDB" id="A0A238ZVL3"/>
<dbReference type="Proteomes" id="UP000198310">
    <property type="component" value="Unassembled WGS sequence"/>
</dbReference>
<gene>
    <name evidence="1" type="ORF">SAMN06269173_11020</name>
</gene>
<organism evidence="1 2">
    <name type="scientific">Hymenobacter mucosus</name>
    <dbReference type="NCBI Taxonomy" id="1411120"/>
    <lineage>
        <taxon>Bacteria</taxon>
        <taxon>Pseudomonadati</taxon>
        <taxon>Bacteroidota</taxon>
        <taxon>Cytophagia</taxon>
        <taxon>Cytophagales</taxon>
        <taxon>Hymenobacteraceae</taxon>
        <taxon>Hymenobacter</taxon>
    </lineage>
</organism>
<proteinExistence type="predicted"/>
<name>A0A238ZVL3_9BACT</name>
<sequence>MTTTATFASVSIDQQARKGLTAGVYELYLPGQQHRILFADSVEQLLGMLDCYLRVDAELEQTVRAVVARPSQLTDGITRWSSRLTDAGGQVAYLAAGASSRRLPRHGVGEFVRFYLENESYRVTGISLQFDPVENSATWLYHYGEGERLGWGVSERITRYGASAGEQARQMQQYRDRGQQVYYHVVLAEQSLADVSGYTTSAAGPWHGLDRDAFREVVSLIMPYAFSIRMHNA</sequence>
<accession>A0A238ZVL3</accession>
<dbReference type="EMBL" id="FZNS01000010">
    <property type="protein sequence ID" value="SNR87447.1"/>
    <property type="molecule type" value="Genomic_DNA"/>
</dbReference>
<keyword evidence="2" id="KW-1185">Reference proteome</keyword>
<dbReference type="RefSeq" id="WP_089333701.1">
    <property type="nucleotide sequence ID" value="NZ_FZNS01000010.1"/>
</dbReference>